<proteinExistence type="predicted"/>
<accession>A0ABV5IB35</accession>
<dbReference type="RefSeq" id="WP_189647364.1">
    <property type="nucleotide sequence ID" value="NZ_BMRC01000004.1"/>
</dbReference>
<protein>
    <recommendedName>
        <fullName evidence="3">Lipoprotein</fullName>
    </recommendedName>
</protein>
<evidence type="ECO:0000313" key="2">
    <source>
        <dbReference type="Proteomes" id="UP001589647"/>
    </source>
</evidence>
<dbReference type="PROSITE" id="PS51257">
    <property type="entry name" value="PROKAR_LIPOPROTEIN"/>
    <property type="match status" value="1"/>
</dbReference>
<reference evidence="1 2" key="1">
    <citation type="submission" date="2024-09" db="EMBL/GenBank/DDBJ databases">
        <authorList>
            <person name="Sun Q."/>
            <person name="Mori K."/>
        </authorList>
    </citation>
    <scope>NUCLEOTIDE SEQUENCE [LARGE SCALE GENOMIC DNA]</scope>
    <source>
        <strain evidence="1 2">CCM 3426</strain>
    </source>
</reference>
<evidence type="ECO:0000313" key="1">
    <source>
        <dbReference type="EMBL" id="MFB9201752.1"/>
    </source>
</evidence>
<name>A0ABV5IB35_9ACTN</name>
<dbReference type="EMBL" id="JBHMEI010000006">
    <property type="protein sequence ID" value="MFB9201752.1"/>
    <property type="molecule type" value="Genomic_DNA"/>
</dbReference>
<gene>
    <name evidence="1" type="ORF">ACFFV7_11160</name>
</gene>
<dbReference type="Proteomes" id="UP001589647">
    <property type="component" value="Unassembled WGS sequence"/>
</dbReference>
<organism evidence="1 2">
    <name type="scientific">Nonomuraea spiralis</name>
    <dbReference type="NCBI Taxonomy" id="46182"/>
    <lineage>
        <taxon>Bacteria</taxon>
        <taxon>Bacillati</taxon>
        <taxon>Actinomycetota</taxon>
        <taxon>Actinomycetes</taxon>
        <taxon>Streptosporangiales</taxon>
        <taxon>Streptosporangiaceae</taxon>
        <taxon>Nonomuraea</taxon>
    </lineage>
</organism>
<keyword evidence="2" id="KW-1185">Reference proteome</keyword>
<sequence length="167" mass="18361">MDMDSIRVGACFLLALLVGALGACSSGPPLTDHNPDPRALPGTAPTLKLDNVLADHRLGLPKAASEVKFKSRRDNDPYWLELAFSVDCAQGSAFFKKEGLERQEDDGDLYDEARVEEAARSFGMESNRYSVRGTYVKAPDEFRNSQMGVLLADADKCQVVILSDRYN</sequence>
<comment type="caution">
    <text evidence="1">The sequence shown here is derived from an EMBL/GenBank/DDBJ whole genome shotgun (WGS) entry which is preliminary data.</text>
</comment>
<evidence type="ECO:0008006" key="3">
    <source>
        <dbReference type="Google" id="ProtNLM"/>
    </source>
</evidence>